<dbReference type="Proteomes" id="UP001597463">
    <property type="component" value="Unassembled WGS sequence"/>
</dbReference>
<dbReference type="RefSeq" id="WP_066481548.1">
    <property type="nucleotide sequence ID" value="NZ_BCNT01000016.1"/>
</dbReference>
<comment type="caution">
    <text evidence="1">The sequence shown here is derived from an EMBL/GenBank/DDBJ whole genome shotgun (WGS) entry which is preliminary data.</text>
</comment>
<evidence type="ECO:0000313" key="1">
    <source>
        <dbReference type="EMBL" id="MFD2754233.1"/>
    </source>
</evidence>
<protein>
    <recommendedName>
        <fullName evidence="3">DUF3618 domain-containing protein</fullName>
    </recommendedName>
</protein>
<sequence>MADSKSTSSAGIPVGVDLALWERATPAQQEVLRRIAVQRERLRARAAAHAQARALASTQETRVRPDAPLVERIVSFTRLHPIAVAAAGAAAVVVGPRKLFRLGSVLLPWILKLQQKSRS</sequence>
<name>A0ABW5ULK5_9BURK</name>
<evidence type="ECO:0000313" key="2">
    <source>
        <dbReference type="Proteomes" id="UP001597463"/>
    </source>
</evidence>
<keyword evidence="2" id="KW-1185">Reference proteome</keyword>
<dbReference type="EMBL" id="JBHUMV010000003">
    <property type="protein sequence ID" value="MFD2754233.1"/>
    <property type="molecule type" value="Genomic_DNA"/>
</dbReference>
<reference evidence="2" key="1">
    <citation type="journal article" date="2019" name="Int. J. Syst. Evol. Microbiol.">
        <title>The Global Catalogue of Microorganisms (GCM) 10K type strain sequencing project: providing services to taxonomists for standard genome sequencing and annotation.</title>
        <authorList>
            <consortium name="The Broad Institute Genomics Platform"/>
            <consortium name="The Broad Institute Genome Sequencing Center for Infectious Disease"/>
            <person name="Wu L."/>
            <person name="Ma J."/>
        </authorList>
    </citation>
    <scope>NUCLEOTIDE SEQUENCE [LARGE SCALE GENOMIC DNA]</scope>
    <source>
        <strain evidence="2">TISTR 1906</strain>
    </source>
</reference>
<proteinExistence type="predicted"/>
<organism evidence="1 2">
    <name type="scientific">Comamonas terrae</name>
    <dbReference type="NCBI Taxonomy" id="673548"/>
    <lineage>
        <taxon>Bacteria</taxon>
        <taxon>Pseudomonadati</taxon>
        <taxon>Pseudomonadota</taxon>
        <taxon>Betaproteobacteria</taxon>
        <taxon>Burkholderiales</taxon>
        <taxon>Comamonadaceae</taxon>
        <taxon>Comamonas</taxon>
    </lineage>
</organism>
<accession>A0ABW5ULK5</accession>
<evidence type="ECO:0008006" key="3">
    <source>
        <dbReference type="Google" id="ProtNLM"/>
    </source>
</evidence>
<gene>
    <name evidence="1" type="ORF">ACFSW6_09045</name>
</gene>